<reference evidence="3" key="1">
    <citation type="submission" date="2022-02" db="EMBL/GenBank/DDBJ databases">
        <authorList>
            <person name="Henning P.M."/>
            <person name="McCubbin A.G."/>
            <person name="Shore J.S."/>
        </authorList>
    </citation>
    <scope>NUCLEOTIDE SEQUENCE</scope>
    <source>
        <strain evidence="3">F60SS</strain>
        <tissue evidence="3">Leaves</tissue>
    </source>
</reference>
<keyword evidence="1" id="KW-0833">Ubl conjugation pathway</keyword>
<dbReference type="Pfam" id="PF12937">
    <property type="entry name" value="F-box-like"/>
    <property type="match status" value="1"/>
</dbReference>
<proteinExistence type="predicted"/>
<comment type="subcellular location">
    <subcellularLocation>
        <location evidence="1">Nucleus</location>
    </subcellularLocation>
</comment>
<dbReference type="EMBL" id="JAKUCV010001727">
    <property type="protein sequence ID" value="KAJ4845290.1"/>
    <property type="molecule type" value="Genomic_DNA"/>
</dbReference>
<dbReference type="SMART" id="SM00256">
    <property type="entry name" value="FBOX"/>
    <property type="match status" value="1"/>
</dbReference>
<sequence length="274" mass="30364">MRYQPSPGAPRRAKLAGATPTSPSWEVLSLVSSYLEPKTLARASCVSRAWQSTMSSDDVWQPICSAHYPSLSDLKLTDPSVPYHRLYAISYTAAKRRLIVPPKPHLSLDNLVFAINISALCPKKTNKNRPILNIAKAVSEVSLGHPEVFKLDIIDVNAEFPASTFEGVERVKVMWNVMLKDWKAVFTMIECEGKLSSDDYGREGWFSQELPMPGCCSVADASKNAGVVADLKLVVPSDRGSCKMTLGMMSIQKWSYVSVDYASSYLQYFLAPEM</sequence>
<dbReference type="Proteomes" id="UP001141552">
    <property type="component" value="Unassembled WGS sequence"/>
</dbReference>
<dbReference type="GO" id="GO:0009740">
    <property type="term" value="P:gibberellic acid mediated signaling pathway"/>
    <property type="evidence" value="ECO:0007669"/>
    <property type="project" value="TreeGrafter"/>
</dbReference>
<dbReference type="GO" id="GO:0005634">
    <property type="term" value="C:nucleus"/>
    <property type="evidence" value="ECO:0007669"/>
    <property type="project" value="UniProtKB-SubCell"/>
</dbReference>
<keyword evidence="4" id="KW-1185">Reference proteome</keyword>
<dbReference type="InterPro" id="IPR001810">
    <property type="entry name" value="F-box_dom"/>
</dbReference>
<keyword evidence="1" id="KW-0539">Nucleus</keyword>
<dbReference type="GO" id="GO:0019005">
    <property type="term" value="C:SCF ubiquitin ligase complex"/>
    <property type="evidence" value="ECO:0007669"/>
    <property type="project" value="UniProtKB-UniRule"/>
</dbReference>
<comment type="function">
    <text evidence="1">Acts as a component of a SCF E3 ubiquitin ligase complexes.</text>
</comment>
<dbReference type="GO" id="GO:0031146">
    <property type="term" value="P:SCF-dependent proteasomal ubiquitin-dependent protein catabolic process"/>
    <property type="evidence" value="ECO:0007669"/>
    <property type="project" value="UniProtKB-UniRule"/>
</dbReference>
<name>A0A9Q0G8A1_9ROSI</name>
<gene>
    <name evidence="3" type="ORF">Tsubulata_015102</name>
</gene>
<dbReference type="SUPFAM" id="SSF81383">
    <property type="entry name" value="F-box domain"/>
    <property type="match status" value="1"/>
</dbReference>
<evidence type="ECO:0000313" key="4">
    <source>
        <dbReference type="Proteomes" id="UP001141552"/>
    </source>
</evidence>
<dbReference type="AlphaFoldDB" id="A0A9Q0G8A1"/>
<dbReference type="GO" id="GO:0016567">
    <property type="term" value="P:protein ubiquitination"/>
    <property type="evidence" value="ECO:0007669"/>
    <property type="project" value="UniProtKB-UniRule"/>
</dbReference>
<accession>A0A9Q0G8A1</accession>
<feature type="domain" description="F-box" evidence="2">
    <location>
        <begin position="23"/>
        <end position="63"/>
    </location>
</feature>
<reference evidence="3" key="2">
    <citation type="journal article" date="2023" name="Plants (Basel)">
        <title>Annotation of the Turnera subulata (Passifloraceae) Draft Genome Reveals the S-Locus Evolved after the Divergence of Turneroideae from Passifloroideae in a Stepwise Manner.</title>
        <authorList>
            <person name="Henning P.M."/>
            <person name="Roalson E.H."/>
            <person name="Mir W."/>
            <person name="McCubbin A.G."/>
            <person name="Shore J.S."/>
        </authorList>
    </citation>
    <scope>NUCLEOTIDE SEQUENCE</scope>
    <source>
        <strain evidence="3">F60SS</strain>
    </source>
</reference>
<evidence type="ECO:0000256" key="1">
    <source>
        <dbReference type="RuleBase" id="RU369085"/>
    </source>
</evidence>
<organism evidence="3 4">
    <name type="scientific">Turnera subulata</name>
    <dbReference type="NCBI Taxonomy" id="218843"/>
    <lineage>
        <taxon>Eukaryota</taxon>
        <taxon>Viridiplantae</taxon>
        <taxon>Streptophyta</taxon>
        <taxon>Embryophyta</taxon>
        <taxon>Tracheophyta</taxon>
        <taxon>Spermatophyta</taxon>
        <taxon>Magnoliopsida</taxon>
        <taxon>eudicotyledons</taxon>
        <taxon>Gunneridae</taxon>
        <taxon>Pentapetalae</taxon>
        <taxon>rosids</taxon>
        <taxon>fabids</taxon>
        <taxon>Malpighiales</taxon>
        <taxon>Passifloraceae</taxon>
        <taxon>Turnera</taxon>
    </lineage>
</organism>
<dbReference type="GO" id="GO:0005737">
    <property type="term" value="C:cytoplasm"/>
    <property type="evidence" value="ECO:0007669"/>
    <property type="project" value="TreeGrafter"/>
</dbReference>
<dbReference type="OrthoDB" id="1905685at2759"/>
<dbReference type="InterPro" id="IPR036047">
    <property type="entry name" value="F-box-like_dom_sf"/>
</dbReference>
<dbReference type="PANTHER" id="PTHR12874">
    <property type="entry name" value="F-BOX ONLY PROTEIN 48-RELATED"/>
    <property type="match status" value="1"/>
</dbReference>
<comment type="caution">
    <text evidence="3">The sequence shown here is derived from an EMBL/GenBank/DDBJ whole genome shotgun (WGS) entry which is preliminary data.</text>
</comment>
<evidence type="ECO:0000259" key="2">
    <source>
        <dbReference type="SMART" id="SM00256"/>
    </source>
</evidence>
<dbReference type="PANTHER" id="PTHR12874:SF16">
    <property type="entry name" value="OS01G0800800 PROTEIN"/>
    <property type="match status" value="1"/>
</dbReference>
<protein>
    <recommendedName>
        <fullName evidence="1">F-box protein</fullName>
    </recommendedName>
</protein>
<comment type="subunit">
    <text evidence="1">Component of the SCF-type E3 ligase complex.</text>
</comment>
<evidence type="ECO:0000313" key="3">
    <source>
        <dbReference type="EMBL" id="KAJ4845290.1"/>
    </source>
</evidence>
<dbReference type="Gene3D" id="1.20.1280.50">
    <property type="match status" value="1"/>
</dbReference>
<comment type="pathway">
    <text evidence="1">Protein modification; protein ubiquitination.</text>
</comment>